<sequence>MVKRHTESEFETEQVGASFAESLIPGATVLLYGELGSGKTAFVRGLAGALGVNPLEVSSPTFTLIQEYRGSVTVNHVDLYRLSGAEIDDLGLEELATDRSIVVIEWADRLVRPLNGAHEVTIIDQGADLRDILIEGAKDTVLRS</sequence>
<gene>
    <name evidence="11" type="ORF">METZ01_LOCUS38493</name>
</gene>
<name>A0A381R490_9ZZZZ</name>
<dbReference type="NCBIfam" id="TIGR00150">
    <property type="entry name" value="T6A_YjeE"/>
    <property type="match status" value="1"/>
</dbReference>
<evidence type="ECO:0000256" key="5">
    <source>
        <dbReference type="ARBA" id="ARBA00022694"/>
    </source>
</evidence>
<dbReference type="AlphaFoldDB" id="A0A381R490"/>
<evidence type="ECO:0000256" key="7">
    <source>
        <dbReference type="ARBA" id="ARBA00022741"/>
    </source>
</evidence>
<keyword evidence="9" id="KW-0460">Magnesium</keyword>
<evidence type="ECO:0000313" key="11">
    <source>
        <dbReference type="EMBL" id="SUZ85639.1"/>
    </source>
</evidence>
<dbReference type="InterPro" id="IPR027417">
    <property type="entry name" value="P-loop_NTPase"/>
</dbReference>
<dbReference type="GO" id="GO:0002949">
    <property type="term" value="P:tRNA threonylcarbamoyladenosine modification"/>
    <property type="evidence" value="ECO:0007669"/>
    <property type="project" value="InterPro"/>
</dbReference>
<keyword evidence="5" id="KW-0819">tRNA processing</keyword>
<dbReference type="EMBL" id="UINC01001645">
    <property type="protein sequence ID" value="SUZ85639.1"/>
    <property type="molecule type" value="Genomic_DNA"/>
</dbReference>
<dbReference type="GO" id="GO:0046872">
    <property type="term" value="F:metal ion binding"/>
    <property type="evidence" value="ECO:0007669"/>
    <property type="project" value="UniProtKB-KW"/>
</dbReference>
<dbReference type="PANTHER" id="PTHR33540:SF2">
    <property type="entry name" value="TRNA THREONYLCARBAMOYLADENOSINE BIOSYNTHESIS PROTEIN TSAE"/>
    <property type="match status" value="1"/>
</dbReference>
<dbReference type="PANTHER" id="PTHR33540">
    <property type="entry name" value="TRNA THREONYLCARBAMOYLADENOSINE BIOSYNTHESIS PROTEIN TSAE"/>
    <property type="match status" value="1"/>
</dbReference>
<dbReference type="SUPFAM" id="SSF52540">
    <property type="entry name" value="P-loop containing nucleoside triphosphate hydrolases"/>
    <property type="match status" value="1"/>
</dbReference>
<keyword evidence="6" id="KW-0479">Metal-binding</keyword>
<evidence type="ECO:0000256" key="3">
    <source>
        <dbReference type="ARBA" id="ARBA00019010"/>
    </source>
</evidence>
<evidence type="ECO:0000256" key="8">
    <source>
        <dbReference type="ARBA" id="ARBA00022840"/>
    </source>
</evidence>
<keyword evidence="8" id="KW-0067">ATP-binding</keyword>
<protein>
    <recommendedName>
        <fullName evidence="3">tRNA threonylcarbamoyladenosine biosynthesis protein TsaE</fullName>
    </recommendedName>
    <alternativeName>
        <fullName evidence="10">t(6)A37 threonylcarbamoyladenosine biosynthesis protein TsaE</fullName>
    </alternativeName>
</protein>
<keyword evidence="4" id="KW-0963">Cytoplasm</keyword>
<evidence type="ECO:0000256" key="6">
    <source>
        <dbReference type="ARBA" id="ARBA00022723"/>
    </source>
</evidence>
<comment type="similarity">
    <text evidence="2">Belongs to the TsaE family.</text>
</comment>
<reference evidence="11" key="1">
    <citation type="submission" date="2018-05" db="EMBL/GenBank/DDBJ databases">
        <authorList>
            <person name="Lanie J.A."/>
            <person name="Ng W.-L."/>
            <person name="Kazmierczak K.M."/>
            <person name="Andrzejewski T.M."/>
            <person name="Davidsen T.M."/>
            <person name="Wayne K.J."/>
            <person name="Tettelin H."/>
            <person name="Glass J.I."/>
            <person name="Rusch D."/>
            <person name="Podicherti R."/>
            <person name="Tsui H.-C.T."/>
            <person name="Winkler M.E."/>
        </authorList>
    </citation>
    <scope>NUCLEOTIDE SEQUENCE</scope>
</reference>
<dbReference type="Pfam" id="PF02367">
    <property type="entry name" value="TsaE"/>
    <property type="match status" value="1"/>
</dbReference>
<evidence type="ECO:0000256" key="10">
    <source>
        <dbReference type="ARBA" id="ARBA00032441"/>
    </source>
</evidence>
<dbReference type="GO" id="GO:0005524">
    <property type="term" value="F:ATP binding"/>
    <property type="evidence" value="ECO:0007669"/>
    <property type="project" value="UniProtKB-KW"/>
</dbReference>
<organism evidence="11">
    <name type="scientific">marine metagenome</name>
    <dbReference type="NCBI Taxonomy" id="408172"/>
    <lineage>
        <taxon>unclassified sequences</taxon>
        <taxon>metagenomes</taxon>
        <taxon>ecological metagenomes</taxon>
    </lineage>
</organism>
<dbReference type="GO" id="GO:0005737">
    <property type="term" value="C:cytoplasm"/>
    <property type="evidence" value="ECO:0007669"/>
    <property type="project" value="UniProtKB-SubCell"/>
</dbReference>
<keyword evidence="7" id="KW-0547">Nucleotide-binding</keyword>
<proteinExistence type="inferred from homology"/>
<evidence type="ECO:0000256" key="1">
    <source>
        <dbReference type="ARBA" id="ARBA00004496"/>
    </source>
</evidence>
<comment type="subcellular location">
    <subcellularLocation>
        <location evidence="1">Cytoplasm</location>
    </subcellularLocation>
</comment>
<dbReference type="InterPro" id="IPR003442">
    <property type="entry name" value="T6A_TsaE"/>
</dbReference>
<evidence type="ECO:0000256" key="2">
    <source>
        <dbReference type="ARBA" id="ARBA00007599"/>
    </source>
</evidence>
<dbReference type="Gene3D" id="3.40.50.300">
    <property type="entry name" value="P-loop containing nucleotide triphosphate hydrolases"/>
    <property type="match status" value="1"/>
</dbReference>
<evidence type="ECO:0000256" key="4">
    <source>
        <dbReference type="ARBA" id="ARBA00022490"/>
    </source>
</evidence>
<accession>A0A381R490</accession>
<evidence type="ECO:0000256" key="9">
    <source>
        <dbReference type="ARBA" id="ARBA00022842"/>
    </source>
</evidence>